<dbReference type="PRINTS" id="PR00753">
    <property type="entry name" value="ACCSYNTHASE"/>
</dbReference>
<keyword evidence="1" id="KW-0663">Pyridoxal phosphate</keyword>
<evidence type="ECO:0000313" key="4">
    <source>
        <dbReference type="Proteomes" id="UP001438707"/>
    </source>
</evidence>
<dbReference type="InterPro" id="IPR004839">
    <property type="entry name" value="Aminotransferase_I/II_large"/>
</dbReference>
<evidence type="ECO:0000313" key="3">
    <source>
        <dbReference type="EMBL" id="KAK9826329.1"/>
    </source>
</evidence>
<dbReference type="PANTHER" id="PTHR43795:SF39">
    <property type="entry name" value="AMINOTRANSFERASE CLASS I_CLASSII DOMAIN-CONTAINING PROTEIN"/>
    <property type="match status" value="1"/>
</dbReference>
<dbReference type="GO" id="GO:0008483">
    <property type="term" value="F:transaminase activity"/>
    <property type="evidence" value="ECO:0007669"/>
    <property type="project" value="TreeGrafter"/>
</dbReference>
<feature type="domain" description="Aminotransferase class I/classII large" evidence="2">
    <location>
        <begin position="72"/>
        <end position="412"/>
    </location>
</feature>
<dbReference type="AlphaFoldDB" id="A0AAW1QYP3"/>
<dbReference type="PANTHER" id="PTHR43795">
    <property type="entry name" value="BIFUNCTIONAL ASPARTATE AMINOTRANSFERASE AND GLUTAMATE/ASPARTATE-PREPHENATE AMINOTRANSFERASE-RELATED"/>
    <property type="match status" value="1"/>
</dbReference>
<proteinExistence type="predicted"/>
<reference evidence="3 4" key="1">
    <citation type="journal article" date="2024" name="Nat. Commun.">
        <title>Phylogenomics reveals the evolutionary origins of lichenization in chlorophyte algae.</title>
        <authorList>
            <person name="Puginier C."/>
            <person name="Libourel C."/>
            <person name="Otte J."/>
            <person name="Skaloud P."/>
            <person name="Haon M."/>
            <person name="Grisel S."/>
            <person name="Petersen M."/>
            <person name="Berrin J.G."/>
            <person name="Delaux P.M."/>
            <person name="Dal Grande F."/>
            <person name="Keller J."/>
        </authorList>
    </citation>
    <scope>NUCLEOTIDE SEQUENCE [LARGE SCALE GENOMIC DNA]</scope>
    <source>
        <strain evidence="3 4">SAG 2145</strain>
    </source>
</reference>
<accession>A0AAW1QYP3</accession>
<dbReference type="InterPro" id="IPR015421">
    <property type="entry name" value="PyrdxlP-dep_Trfase_major"/>
</dbReference>
<dbReference type="InterPro" id="IPR050478">
    <property type="entry name" value="Ethylene_sulfur-biosynth"/>
</dbReference>
<comment type="caution">
    <text evidence="3">The sequence shown here is derived from an EMBL/GenBank/DDBJ whole genome shotgun (WGS) entry which is preliminary data.</text>
</comment>
<dbReference type="CDD" id="cd00609">
    <property type="entry name" value="AAT_like"/>
    <property type="match status" value="1"/>
</dbReference>
<gene>
    <name evidence="3" type="ORF">WJX74_009564</name>
</gene>
<evidence type="ECO:0000256" key="1">
    <source>
        <dbReference type="ARBA" id="ARBA00022898"/>
    </source>
</evidence>
<dbReference type="GO" id="GO:0006520">
    <property type="term" value="P:amino acid metabolic process"/>
    <property type="evidence" value="ECO:0007669"/>
    <property type="project" value="TreeGrafter"/>
</dbReference>
<dbReference type="SUPFAM" id="SSF53383">
    <property type="entry name" value="PLP-dependent transferases"/>
    <property type="match status" value="1"/>
</dbReference>
<dbReference type="Gene3D" id="3.40.640.10">
    <property type="entry name" value="Type I PLP-dependent aspartate aminotransferase-like (Major domain)"/>
    <property type="match status" value="1"/>
</dbReference>
<sequence length="428" mass="47026">METTVPLSDRAQKIPELFENVSYFQAVQSAASRPWTPEDPDGNIIGAIAENRLTCASLQQKLRSAPDYPDSAFFYDEPRGSMRLRKAFAAMAQATFMQGLKVDPEHLTLAAGAGAILDNLFFMLGNPGDGVLIPAPYYPAFDIDLQVKNAVKPVAVHLTEDESLGEQLDKAADESAAAGHPICAILVTNPDNPTGKIYQRSSLVQMLRWCHQRHVHLVSDEIYANSIFKRDQEPMFISMLNLAQEHEAELGPLLHEIVHIVFGLSKDWCASGFRVGGLYTRNEVMLTSLIPLSIFCGVSGPLAHVLAVMLEDLAFVQTLLAENSRLLGNAYSQAAAGLDDLSIPHNPAAGAVFLLMDFRKWLHDATWEGEDTLWRSLVDDCRIIFTPGKACHAAEPGFFRWCYARDPPGAIPAVLARLKPFLAARSKA</sequence>
<dbReference type="Gene3D" id="3.90.1150.10">
    <property type="entry name" value="Aspartate Aminotransferase, domain 1"/>
    <property type="match status" value="1"/>
</dbReference>
<dbReference type="Pfam" id="PF00155">
    <property type="entry name" value="Aminotran_1_2"/>
    <property type="match status" value="1"/>
</dbReference>
<dbReference type="GO" id="GO:0030170">
    <property type="term" value="F:pyridoxal phosphate binding"/>
    <property type="evidence" value="ECO:0007669"/>
    <property type="project" value="InterPro"/>
</dbReference>
<dbReference type="EMBL" id="JALJOS010000021">
    <property type="protein sequence ID" value="KAK9826329.1"/>
    <property type="molecule type" value="Genomic_DNA"/>
</dbReference>
<dbReference type="Proteomes" id="UP001438707">
    <property type="component" value="Unassembled WGS sequence"/>
</dbReference>
<organism evidence="3 4">
    <name type="scientific">Apatococcus lobatus</name>
    <dbReference type="NCBI Taxonomy" id="904363"/>
    <lineage>
        <taxon>Eukaryota</taxon>
        <taxon>Viridiplantae</taxon>
        <taxon>Chlorophyta</taxon>
        <taxon>core chlorophytes</taxon>
        <taxon>Trebouxiophyceae</taxon>
        <taxon>Chlorellales</taxon>
        <taxon>Chlorellaceae</taxon>
        <taxon>Apatococcus</taxon>
    </lineage>
</organism>
<dbReference type="InterPro" id="IPR015424">
    <property type="entry name" value="PyrdxlP-dep_Trfase"/>
</dbReference>
<dbReference type="InterPro" id="IPR015422">
    <property type="entry name" value="PyrdxlP-dep_Trfase_small"/>
</dbReference>
<name>A0AAW1QYP3_9CHLO</name>
<evidence type="ECO:0000259" key="2">
    <source>
        <dbReference type="Pfam" id="PF00155"/>
    </source>
</evidence>
<keyword evidence="4" id="KW-1185">Reference proteome</keyword>
<protein>
    <recommendedName>
        <fullName evidence="2">Aminotransferase class I/classII large domain-containing protein</fullName>
    </recommendedName>
</protein>